<dbReference type="EMBL" id="JAYKXN010000004">
    <property type="protein sequence ID" value="KAK7293604.1"/>
    <property type="molecule type" value="Genomic_DNA"/>
</dbReference>
<dbReference type="InterPro" id="IPR038981">
    <property type="entry name" value="CID5/CID6"/>
</dbReference>
<evidence type="ECO:0008006" key="4">
    <source>
        <dbReference type="Google" id="ProtNLM"/>
    </source>
</evidence>
<feature type="region of interest" description="Disordered" evidence="1">
    <location>
        <begin position="72"/>
        <end position="102"/>
    </location>
</feature>
<evidence type="ECO:0000313" key="3">
    <source>
        <dbReference type="Proteomes" id="UP001359559"/>
    </source>
</evidence>
<name>A0AAN9JAA7_CLITE</name>
<dbReference type="PANTHER" id="PTHR37252:SF3">
    <property type="entry name" value="POLYADENYLATE-BINDING PROTEIN-INTERACTING PROTEIN 6"/>
    <property type="match status" value="1"/>
</dbReference>
<protein>
    <recommendedName>
        <fullName evidence="4">CUE domain-containing protein</fullName>
    </recommendedName>
</protein>
<evidence type="ECO:0000313" key="2">
    <source>
        <dbReference type="EMBL" id="KAK7293604.1"/>
    </source>
</evidence>
<reference evidence="2 3" key="1">
    <citation type="submission" date="2024-01" db="EMBL/GenBank/DDBJ databases">
        <title>The genomes of 5 underutilized Papilionoideae crops provide insights into root nodulation and disease resistance.</title>
        <authorList>
            <person name="Yuan L."/>
        </authorList>
    </citation>
    <scope>NUCLEOTIDE SEQUENCE [LARGE SCALE GENOMIC DNA]</scope>
    <source>
        <strain evidence="2">LY-2023</strain>
        <tissue evidence="2">Leaf</tissue>
    </source>
</reference>
<accession>A0AAN9JAA7</accession>
<feature type="region of interest" description="Disordered" evidence="1">
    <location>
        <begin position="163"/>
        <end position="225"/>
    </location>
</feature>
<proteinExistence type="predicted"/>
<dbReference type="Proteomes" id="UP001359559">
    <property type="component" value="Unassembled WGS sequence"/>
</dbReference>
<comment type="caution">
    <text evidence="2">The sequence shown here is derived from an EMBL/GenBank/DDBJ whole genome shotgun (WGS) entry which is preliminary data.</text>
</comment>
<dbReference type="AlphaFoldDB" id="A0AAN9JAA7"/>
<sequence length="225" mass="24796">MLTSSFSFYVWERKGKVKKKKDCAFIFYSMKPQSSSLNPYAASYIPLCIRDGGSKSYDGTVWFQDPQHVPGDQQQCVHSNTERTSKPETVPANRKPTCSSYHDQSPEVIEFDEQFDMDVEYLRMQFPDLSVESLEEVYTLNHHELEGAVDMLHQLVWTEDLETTPGGLPTPVRLPTPGGLPETLDIGDVSESGLSGGAAPSKQKTVAAETSTPSSSSHVASANVS</sequence>
<gene>
    <name evidence="2" type="ORF">RJT34_16474</name>
</gene>
<evidence type="ECO:0000256" key="1">
    <source>
        <dbReference type="SAM" id="MobiDB-lite"/>
    </source>
</evidence>
<feature type="compositionally biased region" description="Low complexity" evidence="1">
    <location>
        <begin position="205"/>
        <end position="225"/>
    </location>
</feature>
<dbReference type="PANTHER" id="PTHR37252">
    <property type="entry name" value="POLYADENYLATE-BINDING PROTEIN-INTERACTING PROTEIN 6"/>
    <property type="match status" value="1"/>
</dbReference>
<keyword evidence="3" id="KW-1185">Reference proteome</keyword>
<organism evidence="2 3">
    <name type="scientific">Clitoria ternatea</name>
    <name type="common">Butterfly pea</name>
    <dbReference type="NCBI Taxonomy" id="43366"/>
    <lineage>
        <taxon>Eukaryota</taxon>
        <taxon>Viridiplantae</taxon>
        <taxon>Streptophyta</taxon>
        <taxon>Embryophyta</taxon>
        <taxon>Tracheophyta</taxon>
        <taxon>Spermatophyta</taxon>
        <taxon>Magnoliopsida</taxon>
        <taxon>eudicotyledons</taxon>
        <taxon>Gunneridae</taxon>
        <taxon>Pentapetalae</taxon>
        <taxon>rosids</taxon>
        <taxon>fabids</taxon>
        <taxon>Fabales</taxon>
        <taxon>Fabaceae</taxon>
        <taxon>Papilionoideae</taxon>
        <taxon>50 kb inversion clade</taxon>
        <taxon>NPAAA clade</taxon>
        <taxon>indigoferoid/millettioid clade</taxon>
        <taxon>Phaseoleae</taxon>
        <taxon>Clitoria</taxon>
    </lineage>
</organism>